<proteinExistence type="predicted"/>
<keyword evidence="8" id="KW-1185">Reference proteome</keyword>
<dbReference type="Gene3D" id="3.40.50.10490">
    <property type="entry name" value="Glucose-6-phosphate isomerase like protein, domain 1"/>
    <property type="match status" value="1"/>
</dbReference>
<dbReference type="GO" id="GO:0003677">
    <property type="term" value="F:DNA binding"/>
    <property type="evidence" value="ECO:0007669"/>
    <property type="project" value="UniProtKB-KW"/>
</dbReference>
<organism evidence="7 8">
    <name type="scientific">Pseudacidovorax intermedius</name>
    <dbReference type="NCBI Taxonomy" id="433924"/>
    <lineage>
        <taxon>Bacteria</taxon>
        <taxon>Pseudomonadati</taxon>
        <taxon>Pseudomonadota</taxon>
        <taxon>Betaproteobacteria</taxon>
        <taxon>Burkholderiales</taxon>
        <taxon>Comamonadaceae</taxon>
        <taxon>Pseudacidovorax</taxon>
    </lineage>
</organism>
<dbReference type="SUPFAM" id="SSF46689">
    <property type="entry name" value="Homeodomain-like"/>
    <property type="match status" value="1"/>
</dbReference>
<dbReference type="GO" id="GO:0003700">
    <property type="term" value="F:DNA-binding transcription factor activity"/>
    <property type="evidence" value="ECO:0007669"/>
    <property type="project" value="InterPro"/>
</dbReference>
<dbReference type="Gene3D" id="1.10.10.10">
    <property type="entry name" value="Winged helix-like DNA-binding domain superfamily/Winged helix DNA-binding domain"/>
    <property type="match status" value="1"/>
</dbReference>
<dbReference type="InterPro" id="IPR001347">
    <property type="entry name" value="SIS_dom"/>
</dbReference>
<dbReference type="OrthoDB" id="8998729at2"/>
<feature type="domain" description="HTH rpiR-type" evidence="5">
    <location>
        <begin position="15"/>
        <end position="91"/>
    </location>
</feature>
<keyword evidence="1" id="KW-0805">Transcription regulation</keyword>
<dbReference type="InterPro" id="IPR035472">
    <property type="entry name" value="RpiR-like_SIS"/>
</dbReference>
<dbReference type="SUPFAM" id="SSF53697">
    <property type="entry name" value="SIS domain"/>
    <property type="match status" value="1"/>
</dbReference>
<dbReference type="InterPro" id="IPR000281">
    <property type="entry name" value="HTH_RpiR"/>
</dbReference>
<feature type="domain" description="SIS" evidence="6">
    <location>
        <begin position="139"/>
        <end position="279"/>
    </location>
</feature>
<dbReference type="PROSITE" id="PS51464">
    <property type="entry name" value="SIS"/>
    <property type="match status" value="1"/>
</dbReference>
<comment type="caution">
    <text evidence="7">The sequence shown here is derived from an EMBL/GenBank/DDBJ whole genome shotgun (WGS) entry which is preliminary data.</text>
</comment>
<evidence type="ECO:0000256" key="3">
    <source>
        <dbReference type="ARBA" id="ARBA00023152"/>
    </source>
</evidence>
<dbReference type="InterPro" id="IPR036388">
    <property type="entry name" value="WH-like_DNA-bd_sf"/>
</dbReference>
<dbReference type="InterPro" id="IPR047640">
    <property type="entry name" value="RpiR-like"/>
</dbReference>
<dbReference type="Proteomes" id="UP000255265">
    <property type="component" value="Unassembled WGS sequence"/>
</dbReference>
<dbReference type="GO" id="GO:0097367">
    <property type="term" value="F:carbohydrate derivative binding"/>
    <property type="evidence" value="ECO:0007669"/>
    <property type="project" value="InterPro"/>
</dbReference>
<dbReference type="EMBL" id="QQAV01000001">
    <property type="protein sequence ID" value="RDI28788.1"/>
    <property type="molecule type" value="Genomic_DNA"/>
</dbReference>
<keyword evidence="3" id="KW-0324">Glycolysis</keyword>
<evidence type="ECO:0000256" key="1">
    <source>
        <dbReference type="ARBA" id="ARBA00023015"/>
    </source>
</evidence>
<name>A0A370FSP5_9BURK</name>
<dbReference type="CDD" id="cd05013">
    <property type="entry name" value="SIS_RpiR"/>
    <property type="match status" value="1"/>
</dbReference>
<dbReference type="STRING" id="433924.NS331_14195"/>
<dbReference type="AlphaFoldDB" id="A0A370FSP5"/>
<evidence type="ECO:0000259" key="6">
    <source>
        <dbReference type="PROSITE" id="PS51464"/>
    </source>
</evidence>
<dbReference type="InterPro" id="IPR046348">
    <property type="entry name" value="SIS_dom_sf"/>
</dbReference>
<dbReference type="PROSITE" id="PS51071">
    <property type="entry name" value="HTH_RPIR"/>
    <property type="match status" value="1"/>
</dbReference>
<evidence type="ECO:0000259" key="5">
    <source>
        <dbReference type="PROSITE" id="PS51071"/>
    </source>
</evidence>
<dbReference type="RefSeq" id="WP_114801607.1">
    <property type="nucleotide sequence ID" value="NZ_QQAV01000001.1"/>
</dbReference>
<accession>A0A370FSP5</accession>
<dbReference type="PANTHER" id="PTHR30514">
    <property type="entry name" value="GLUCOKINASE"/>
    <property type="match status" value="1"/>
</dbReference>
<reference evidence="7 8" key="1">
    <citation type="submission" date="2018-07" db="EMBL/GenBank/DDBJ databases">
        <title>Genomic Encyclopedia of Type Strains, Phase IV (KMG-IV): sequencing the most valuable type-strain genomes for metagenomic binning, comparative biology and taxonomic classification.</title>
        <authorList>
            <person name="Goeker M."/>
        </authorList>
    </citation>
    <scope>NUCLEOTIDE SEQUENCE [LARGE SCALE GENOMIC DNA]</scope>
    <source>
        <strain evidence="7 8">DSM 21352</strain>
    </source>
</reference>
<dbReference type="Pfam" id="PF01418">
    <property type="entry name" value="HTH_6"/>
    <property type="match status" value="1"/>
</dbReference>
<evidence type="ECO:0000256" key="2">
    <source>
        <dbReference type="ARBA" id="ARBA00023125"/>
    </source>
</evidence>
<evidence type="ECO:0000313" key="8">
    <source>
        <dbReference type="Proteomes" id="UP000255265"/>
    </source>
</evidence>
<dbReference type="GO" id="GO:0006096">
    <property type="term" value="P:glycolytic process"/>
    <property type="evidence" value="ECO:0007669"/>
    <property type="project" value="UniProtKB-KW"/>
</dbReference>
<evidence type="ECO:0000313" key="7">
    <source>
        <dbReference type="EMBL" id="RDI28788.1"/>
    </source>
</evidence>
<keyword evidence="4" id="KW-0804">Transcription</keyword>
<protein>
    <submittedName>
        <fullName evidence="7">RpiR family transcriptional regulator</fullName>
    </submittedName>
</protein>
<evidence type="ECO:0000256" key="4">
    <source>
        <dbReference type="ARBA" id="ARBA00023163"/>
    </source>
</evidence>
<gene>
    <name evidence="7" type="ORF">DFR41_101544</name>
</gene>
<dbReference type="Pfam" id="PF01380">
    <property type="entry name" value="SIS"/>
    <property type="match status" value="1"/>
</dbReference>
<sequence>MLAPTNASPTPHGTHSVAQRIAQARPQLSRLHRQVADVVLAQPLQVATLSIDELAARADVSVATANRFARALGFDGYPAFRAELVRGFEALLAPVEQLRSQVEAGPASAADAFSSALEECRQNIEGTRQALTPQACEAAVALLREARTIYIAGYGASAWLGGLLQHGLETHCDDVRLLASAAGATHAARALARSTPRDLVVAISFPRYLADTVALAEQARVRGTPVLAITDHAASPLAPLADVALFAQARSRFRANCESSALALIEALIIALSLQSREALQAVRGTAEAIAPWIWNTRTGRRGVDPKDLSA</sequence>
<dbReference type="InterPro" id="IPR009057">
    <property type="entry name" value="Homeodomain-like_sf"/>
</dbReference>
<keyword evidence="2" id="KW-0238">DNA-binding</keyword>